<dbReference type="Gene3D" id="3.40.50.1000">
    <property type="entry name" value="HAD superfamily/HAD-like"/>
    <property type="match status" value="1"/>
</dbReference>
<dbReference type="InterPro" id="IPR020806">
    <property type="entry name" value="PKS_PP-bd"/>
</dbReference>
<dbReference type="Pfam" id="PF00550">
    <property type="entry name" value="PP-binding"/>
    <property type="match status" value="2"/>
</dbReference>
<keyword evidence="2" id="KW-0596">Phosphopantetheine</keyword>
<dbReference type="Pfam" id="PF23024">
    <property type="entry name" value="AMP-dom_DIP2-like"/>
    <property type="match status" value="1"/>
</dbReference>
<feature type="domain" description="Ketosynthase family 3 (KS3)" evidence="12">
    <location>
        <begin position="727"/>
        <end position="1150"/>
    </location>
</feature>
<dbReference type="PROSITE" id="PS50075">
    <property type="entry name" value="CARRIER"/>
    <property type="match status" value="2"/>
</dbReference>
<dbReference type="PANTHER" id="PTHR43775">
    <property type="entry name" value="FATTY ACID SYNTHASE"/>
    <property type="match status" value="1"/>
</dbReference>
<dbReference type="InterPro" id="IPR014030">
    <property type="entry name" value="Ketoacyl_synth_N"/>
</dbReference>
<dbReference type="SMART" id="SM00823">
    <property type="entry name" value="PKS_PP"/>
    <property type="match status" value="2"/>
</dbReference>
<dbReference type="Gene3D" id="3.30.300.30">
    <property type="match status" value="1"/>
</dbReference>
<dbReference type="Gene3D" id="3.40.366.10">
    <property type="entry name" value="Malonyl-Coenzyme A Acyl Carrier Protein, domain 2"/>
    <property type="match status" value="1"/>
</dbReference>
<keyword evidence="7" id="KW-0443">Lipid metabolism</keyword>
<dbReference type="NCBIfam" id="TIGR01686">
    <property type="entry name" value="FkbH"/>
    <property type="match status" value="1"/>
</dbReference>
<dbReference type="InterPro" id="IPR036514">
    <property type="entry name" value="SGNH_hydro_sf"/>
</dbReference>
<dbReference type="InterPro" id="IPR036291">
    <property type="entry name" value="NAD(P)-bd_dom_sf"/>
</dbReference>
<feature type="domain" description="PKS/mFAS DH" evidence="13">
    <location>
        <begin position="1679"/>
        <end position="2015"/>
    </location>
</feature>
<keyword evidence="15" id="KW-1185">Reference proteome</keyword>
<name>A0ABS0D6C3_9NOCA</name>
<dbReference type="InterPro" id="IPR020845">
    <property type="entry name" value="AMP-binding_CS"/>
</dbReference>
<dbReference type="Pfam" id="PF00668">
    <property type="entry name" value="Condensation"/>
    <property type="match status" value="1"/>
</dbReference>
<evidence type="ECO:0000256" key="10">
    <source>
        <dbReference type="SAM" id="MobiDB-lite"/>
    </source>
</evidence>
<accession>A0ABS0D6C3</accession>
<feature type="region of interest" description="Disordered" evidence="10">
    <location>
        <begin position="2139"/>
        <end position="2164"/>
    </location>
</feature>
<dbReference type="InterPro" id="IPR010033">
    <property type="entry name" value="HAD_SF_ppase_IIIC"/>
</dbReference>
<dbReference type="InterPro" id="IPR042099">
    <property type="entry name" value="ANL_N_sf"/>
</dbReference>
<dbReference type="Gene3D" id="3.40.47.10">
    <property type="match status" value="1"/>
</dbReference>
<dbReference type="SMART" id="SM00827">
    <property type="entry name" value="PKS_AT"/>
    <property type="match status" value="1"/>
</dbReference>
<dbReference type="SMART" id="SM00822">
    <property type="entry name" value="PKS_KR"/>
    <property type="match status" value="1"/>
</dbReference>
<dbReference type="Gene3D" id="3.40.50.12780">
    <property type="entry name" value="N-terminal domain of ligase-like"/>
    <property type="match status" value="1"/>
</dbReference>
<dbReference type="CDD" id="cd00833">
    <property type="entry name" value="PKS"/>
    <property type="match status" value="1"/>
</dbReference>
<dbReference type="SUPFAM" id="SSF52151">
    <property type="entry name" value="FabD/lysophospholipase-like"/>
    <property type="match status" value="1"/>
</dbReference>
<dbReference type="InterPro" id="IPR036736">
    <property type="entry name" value="ACP-like_sf"/>
</dbReference>
<dbReference type="InterPro" id="IPR013968">
    <property type="entry name" value="PKS_KR"/>
</dbReference>
<dbReference type="InterPro" id="IPR036412">
    <property type="entry name" value="HAD-like_sf"/>
</dbReference>
<gene>
    <name evidence="14" type="ORF">IU449_01425</name>
</gene>
<evidence type="ECO:0000256" key="6">
    <source>
        <dbReference type="ARBA" id="ARBA00022832"/>
    </source>
</evidence>
<dbReference type="Pfam" id="PF00109">
    <property type="entry name" value="ketoacyl-synt"/>
    <property type="match status" value="1"/>
</dbReference>
<dbReference type="PROSITE" id="PS00455">
    <property type="entry name" value="AMP_BINDING"/>
    <property type="match status" value="1"/>
</dbReference>
<dbReference type="SMART" id="SM00826">
    <property type="entry name" value="PKS_DH"/>
    <property type="match status" value="1"/>
</dbReference>
<dbReference type="CDD" id="cd08956">
    <property type="entry name" value="KR_3_FAS_SDR_x"/>
    <property type="match status" value="1"/>
</dbReference>
<reference evidence="14 15" key="1">
    <citation type="submission" date="2020-10" db="EMBL/GenBank/DDBJ databases">
        <title>Identification of Nocardia species via Next-generation sequencing and recognition of intraspecies genetic diversity.</title>
        <authorList>
            <person name="Li P."/>
            <person name="Li P."/>
            <person name="Lu B."/>
        </authorList>
    </citation>
    <scope>NUCLEOTIDE SEQUENCE [LARGE SCALE GENOMIC DNA]</scope>
    <source>
        <strain evidence="14 15">BJ06-0143</strain>
    </source>
</reference>
<evidence type="ECO:0000313" key="14">
    <source>
        <dbReference type="EMBL" id="MBF6353222.1"/>
    </source>
</evidence>
<dbReference type="Gene3D" id="3.30.559.30">
    <property type="entry name" value="Nonribosomal peptide synthetase, condensation domain"/>
    <property type="match status" value="1"/>
</dbReference>
<dbReference type="InterPro" id="IPR000873">
    <property type="entry name" value="AMP-dep_synth/lig_dom"/>
</dbReference>
<dbReference type="InterPro" id="IPR016035">
    <property type="entry name" value="Acyl_Trfase/lysoPLipase"/>
</dbReference>
<dbReference type="InterPro" id="IPR025110">
    <property type="entry name" value="AMP-bd_C"/>
</dbReference>
<dbReference type="InterPro" id="IPR010037">
    <property type="entry name" value="FkbH_domain"/>
</dbReference>
<keyword evidence="8" id="KW-0012">Acyltransferase</keyword>
<dbReference type="PROSITE" id="PS52004">
    <property type="entry name" value="KS3_2"/>
    <property type="match status" value="1"/>
</dbReference>
<dbReference type="SUPFAM" id="SSF52777">
    <property type="entry name" value="CoA-dependent acyltransferases"/>
    <property type="match status" value="2"/>
</dbReference>
<dbReference type="NCBIfam" id="TIGR01681">
    <property type="entry name" value="HAD-SF-IIIC"/>
    <property type="match status" value="1"/>
</dbReference>
<dbReference type="InterPro" id="IPR001242">
    <property type="entry name" value="Condensation_dom"/>
</dbReference>
<dbReference type="SUPFAM" id="SSF51735">
    <property type="entry name" value="NAD(P)-binding Rossmann-fold domains"/>
    <property type="match status" value="2"/>
</dbReference>
<feature type="active site" description="Proton acceptor; for dehydratase activity" evidence="9">
    <location>
        <position position="1711"/>
    </location>
</feature>
<dbReference type="SMART" id="SM00825">
    <property type="entry name" value="PKS_KS"/>
    <property type="match status" value="1"/>
</dbReference>
<dbReference type="SUPFAM" id="SSF56784">
    <property type="entry name" value="HAD-like"/>
    <property type="match status" value="1"/>
</dbReference>
<feature type="active site" description="Proton donor; for dehydratase activity" evidence="9">
    <location>
        <position position="1939"/>
    </location>
</feature>
<feature type="region of interest" description="N-terminal hotdog fold" evidence="9">
    <location>
        <begin position="1679"/>
        <end position="1803"/>
    </location>
</feature>
<dbReference type="InterPro" id="IPR050091">
    <property type="entry name" value="PKS_NRPS_Biosynth_Enz"/>
</dbReference>
<evidence type="ECO:0000259" key="11">
    <source>
        <dbReference type="PROSITE" id="PS50075"/>
    </source>
</evidence>
<evidence type="ECO:0000256" key="4">
    <source>
        <dbReference type="ARBA" id="ARBA00022679"/>
    </source>
</evidence>
<evidence type="ECO:0000259" key="13">
    <source>
        <dbReference type="PROSITE" id="PS52019"/>
    </source>
</evidence>
<dbReference type="InterPro" id="IPR006162">
    <property type="entry name" value="Ppantetheine_attach_site"/>
</dbReference>
<dbReference type="Pfam" id="PF14765">
    <property type="entry name" value="PS-DH"/>
    <property type="match status" value="1"/>
</dbReference>
<dbReference type="PANTHER" id="PTHR43775:SF51">
    <property type="entry name" value="INACTIVE PHENOLPHTHIOCEROL SYNTHESIS POLYKETIDE SYNTHASE TYPE I PKS1-RELATED"/>
    <property type="match status" value="1"/>
</dbReference>
<dbReference type="SUPFAM" id="SSF56801">
    <property type="entry name" value="Acetyl-CoA synthetase-like"/>
    <property type="match status" value="1"/>
</dbReference>
<dbReference type="Pfam" id="PF16197">
    <property type="entry name" value="KAsynt_C_assoc"/>
    <property type="match status" value="1"/>
</dbReference>
<dbReference type="CDD" id="cd05931">
    <property type="entry name" value="FAAL"/>
    <property type="match status" value="1"/>
</dbReference>
<keyword evidence="4" id="KW-0808">Transferase</keyword>
<dbReference type="PROSITE" id="PS00012">
    <property type="entry name" value="PHOSPHOPANTETHEINE"/>
    <property type="match status" value="1"/>
</dbReference>
<dbReference type="RefSeq" id="WP_195000161.1">
    <property type="nucleotide sequence ID" value="NZ_JADLQN010000001.1"/>
</dbReference>
<feature type="compositionally biased region" description="Low complexity" evidence="10">
    <location>
        <begin position="1877"/>
        <end position="1893"/>
    </location>
</feature>
<dbReference type="InterPro" id="IPR016039">
    <property type="entry name" value="Thiolase-like"/>
</dbReference>
<dbReference type="InterPro" id="IPR023214">
    <property type="entry name" value="HAD_sf"/>
</dbReference>
<dbReference type="InterPro" id="IPR040097">
    <property type="entry name" value="FAAL/FAAC"/>
</dbReference>
<organism evidence="14 15">
    <name type="scientific">Nocardia higoensis</name>
    <dbReference type="NCBI Taxonomy" id="228599"/>
    <lineage>
        <taxon>Bacteria</taxon>
        <taxon>Bacillati</taxon>
        <taxon>Actinomycetota</taxon>
        <taxon>Actinomycetes</taxon>
        <taxon>Mycobacteriales</taxon>
        <taxon>Nocardiaceae</taxon>
        <taxon>Nocardia</taxon>
    </lineage>
</organism>
<comment type="cofactor">
    <cofactor evidence="1">
        <name>pantetheine 4'-phosphate</name>
        <dbReference type="ChEBI" id="CHEBI:47942"/>
    </cofactor>
</comment>
<evidence type="ECO:0000313" key="15">
    <source>
        <dbReference type="Proteomes" id="UP000707731"/>
    </source>
</evidence>
<dbReference type="Gene3D" id="3.40.50.720">
    <property type="entry name" value="NAD(P)-binding Rossmann-like Domain"/>
    <property type="match status" value="1"/>
</dbReference>
<dbReference type="InterPro" id="IPR009081">
    <property type="entry name" value="PP-bd_ACP"/>
</dbReference>
<dbReference type="PROSITE" id="PS00606">
    <property type="entry name" value="KS3_1"/>
    <property type="match status" value="1"/>
</dbReference>
<dbReference type="InterPro" id="IPR014043">
    <property type="entry name" value="Acyl_transferase_dom"/>
</dbReference>
<evidence type="ECO:0000256" key="3">
    <source>
        <dbReference type="ARBA" id="ARBA00022553"/>
    </source>
</evidence>
<dbReference type="Pfam" id="PF21089">
    <property type="entry name" value="PKS_DH_N"/>
    <property type="match status" value="1"/>
</dbReference>
<dbReference type="Pfam" id="PF08659">
    <property type="entry name" value="KR"/>
    <property type="match status" value="1"/>
</dbReference>
<dbReference type="EMBL" id="JADLQN010000001">
    <property type="protein sequence ID" value="MBF6353222.1"/>
    <property type="molecule type" value="Genomic_DNA"/>
</dbReference>
<dbReference type="InterPro" id="IPR014031">
    <property type="entry name" value="Ketoacyl_synth_C"/>
</dbReference>
<dbReference type="InterPro" id="IPR045851">
    <property type="entry name" value="AMP-bd_C_sf"/>
</dbReference>
<dbReference type="InterPro" id="IPR042104">
    <property type="entry name" value="PKS_dehydratase_sf"/>
</dbReference>
<feature type="domain" description="Carrier" evidence="11">
    <location>
        <begin position="2495"/>
        <end position="2570"/>
    </location>
</feature>
<evidence type="ECO:0000256" key="5">
    <source>
        <dbReference type="ARBA" id="ARBA00022737"/>
    </source>
</evidence>
<dbReference type="Gene3D" id="3.10.129.110">
    <property type="entry name" value="Polyketide synthase dehydratase"/>
    <property type="match status" value="1"/>
</dbReference>
<protein>
    <submittedName>
        <fullName evidence="14">HAD-IIIC family phosphatase</fullName>
    </submittedName>
</protein>
<evidence type="ECO:0000256" key="2">
    <source>
        <dbReference type="ARBA" id="ARBA00022450"/>
    </source>
</evidence>
<feature type="region of interest" description="Disordered" evidence="10">
    <location>
        <begin position="1877"/>
        <end position="1908"/>
    </location>
</feature>
<evidence type="ECO:0000256" key="7">
    <source>
        <dbReference type="ARBA" id="ARBA00023098"/>
    </source>
</evidence>
<dbReference type="SUPFAM" id="SSF47336">
    <property type="entry name" value="ACP-like"/>
    <property type="match status" value="2"/>
</dbReference>
<feature type="domain" description="Carrier" evidence="11">
    <location>
        <begin position="619"/>
        <end position="696"/>
    </location>
</feature>
<dbReference type="InterPro" id="IPR020807">
    <property type="entry name" value="PKS_DH"/>
</dbReference>
<sequence>MRNTFVGKLFGHTESRPEAPVYRFLDEGEVDGPSRALTYGDLGLRTKAIGAALQESGARRALMLYPAGPEFAETFFGCLAAGVVAVPAPLPEWETRSLRRLRRMVAHADVDVVLAPRRVVDDLLALCAEIPELAGIEWLATDDIASDEAARWQEPDIGPDSLAFLQYTSGSTSAPRGVMLTHANLLHNQGALAVGLGHDRDLIESWDGALFASWLPMYHDMGLIAPLLQTVYHGAHSVLMSPLHFLQRPHRWLRAVSEFRAHTSGGPNFAYELCVRRVTPEQLESLDLSRWRVAFNGSEPVRPATVRRFAETFAPAGFRPEAHHPVYGLAEATLIVTAPEVSARPVFDVVPSDLPGAREVELTGVGQPVGGMAVAIVDPERGHRLDEGAEGEIWVAGGSVAAGYFRDEQAGAEVFGATLPGDDRRYLRTGDLGFFSRGQLFVTGRRKDLLIVDGRNHYPQDIEATVETAHEGIRAGCVAAFSVDIGIDGEQPVVVAEVRGDDPAVLAEIAGAVRAVITTEHGLALAAVVLIRPATMFKTSSGKVQRSACRQAYLSGELLALSAAPIRSPEDELDDYDTLDYGISAESAAAETGPDGPSAAEHAASGTERHEQTGPGAGPTVEEIRSWLVAAIARQAELDPERIDAHRPLVEFGLGSADLVELVVDLSDFAGRFLDTNLFFDHPTIAGVAEALAPAEIAAETDTEKPDSATEIRLGASGLEPADETVDDAIAILSMSCRFPGSVDSPEALWRMLDGEADGITDLPAGRWNIDGLYDPDTSAPGRAYTFRGGYIDGLDLFDAAFFGIGPREAAVMDPQQRVMLQLAWEAIERSGRDPRTLHGSQTGVYLGLYSTGYLADPAPEQLNGQVGTGLSPSVASGRISYTLGLHGPAVSVDTACSSSIVAVHQAVQALRAGECDAALAGGVTLLMSPTPHIELSRLGVLSPRGTCAPFSAEADGTVWAEGAGMIMLKRLTDARRDGDRVLAVIRGSAVNQDGRSQGLSAPNGAAQEQVLRSALRATGLSPHDIDYVEAHGTGTALGDPIEARALARVYGPGRDPDRPLGIGSLKSNLGHTQAAAGVAGIIKLVLALGHERIPATLNARVPSPQVDWEHSGIAVQAEPMPWPARSRPRRAAVSAFGLSGTNTHLILEQAPPEPAVAPAPGAVPTATVAPGAHGSGESAAARDPGAVCDATVASQTGTANPVGALAAQDGGVSEASAASTHEGRVLLLPISARSEASLLGQARRLRDLVLGDPTLAPGPIARSLAFERTRFERRAVVIAADRDEMLGGLTDLVEGRGSTRAVVGTGAVLTHAKTAFVFPGQGAQWVGMARDLLERDEDFRAEFLHCDKEFAALLGWSLADRVMTMTAADLIDFPVVQPLLFATMAALAASWRAAGVIPDAVVGHSQGEIAAAYCAGVLELGDAARIVVARSRLMSDIAEPGAMAIVGLPEGRTADRLAAFDGRISIAAVNVGRSTIVAGEQPAVEQLLAELEQTGVYTRLGASGPGFAGHCRLIEAIREPLTAELSGMMANPPVTPWYSTVSGAPVAGEPIEPEYWYRNARETVRFAATIEAMIEDGFRYFVELGVHPSLTTAVQSVSEDRGREVVAVGSLVRDQDGPACLAASRAALYVAGHELDWGALLPESGRVDLPTYAFDERRFWTDPIRHGGALGPDESLAHPILGAAVPNPESGGVTLTGRISRGQQPWVSEHAGPNTVLLPGASLVEMAVRAGDEVGTPVVRELVLRAPLLVPERDAVRIQVVVGGERDDGGRVVRVYGREDRDPDPAWTLHAEGMLAEEFATPVGELSTVQPRSAAEFAAPESRPETAVGEQSSTWPPEGAVPVDVGELYATLAARGHHYGPLFRAARALWRVPGDGASARAGSAPGAETGADGAHDTDDGGTANGGGRDTVEFYAEIELDEAAHADAAKFGIHPALLDAALHATTLFSADTGSALLPFVWSDVTLTASGATALRVRLTRSGPDSIALTATDPGGRPVISVGSVLSRPVDAVHWDAAALAPAHRRLFTVRWTARRLPAPDPTRTVRTWDATDPAPADIVVVPARTGDSPGEAHAAAQHMLAALQRILADPRFERSTVVVRTTGAVALPGDDEPDPAGAVVWGLVRSAQSENPGRIVLADIPGGPTANATRTGVSSDGAEADRAAGPWDPALSAAELTALVASDEPQWAVRAGVAYVPRLAGLPEPASNAAGRRRIRDGAVLITGAPGRLGSALALHLADAYGARDLVLVSRRGIDGPGGHTLRDELTRRGVRVRFARCDITDRAAVADLLADLPLAGVVHAATVLDDGTLGTLTPERLDAVLRPKVDAAQYLHELTADRDLSLFVLFSAAGGLFGTPGQANYAAANAYLDALAVHRRRLGLPAQALAWGAWEVDMHEHMSQADIRRITRAGVRAFSVPEGMACFDAALRVDEPIVVPLLLDAGVLRHSPELPSLLRGLVRGPARRAAADRGRRAAAAGTGFAERLRSASPAEAAALARTAVAEWTGQVLGHDGNETVALDQSFQSLGLDSLMAVELRNKVREHTGIVVPLGAILADSDLTALAGYLLDQVRDQDNGDEGSGTDAESAADVPDLETLPLTRDMVRLLRTEQLGIPSAAQTGGLALRLPTTVTRAAFQRALTALAHRHAALRTTIRSSDEHGRQLAITRESGVVGGWRELDGLDDAIAAARFRELMARPFDLATGPLWRFELLDGGASGQILLIGAHHSMSDVQSVLLVAGELAAELSGAGPLADVPTNRDMRQLLSAQADKPGEADEAVRRWREAFAGARRLELGSARPAERTYGAAALALDLPADLHDRAAERARELGITPAAVFLGALTVFLARHSGADRFALAVPVDTRMHADAVGAVGYFGVPVPFPAAVEPGEAVSDVLRRIGERLRGLLVPGAGFGDVLAALAAQGLHRENAPMVEVYFNYLRAPSASGRADLVPVSTGYSDLDLMVAVLPDTGRLWLTYNSDILDEAACSELGKQYLATVAAVVADPGAPASVTAGGAFPAVVRAALGATFALGRIPELLGAASAESTPITVAEAPYHHLTAALRDPSGVFAQPSTALAIALLRAADLQRFGSLTDALLAELAEEYPAAVRAVAERTRRPIIVGILPSHEPDRRLLDWERTVADRLRDIPGVALLETAEWTHRHAVPTVFDERTDIMAHLPFTAEFQAAVALTLADTVAAVTEPAPKVIVVDGDDTLWSGIAGEIGADAVLFDDARLALTDRLRQWRAAGTLLALVSNNDDDVVRAILDRADSPVRYDDFAAVSAGWEDKPARVAELARTLHLGLAEFCYLDDNPVEVARMRAALPEVLSVTCPPAADLPAFLTRLWPMTPVATTAEDRARADYYRQERQRDDARASTEFGAFLEHLGLEVDIEELTERTGARARQLVRRTNQFTLGAAGPDDLDRWRAEGEVWTATARDRFGEYGLIGVLALRVDDATLTITGWHLSCRALGRGVEERLFAWIADRAEALDCATVRVRVEHTARNTPARRLVARLAGLARHDETLDASVSPRQLREFRSWTAIDQYEEETTP</sequence>
<dbReference type="PROSITE" id="PS52019">
    <property type="entry name" value="PKS_MFAS_DH"/>
    <property type="match status" value="1"/>
</dbReference>
<dbReference type="Pfam" id="PF00698">
    <property type="entry name" value="Acyl_transf_1"/>
    <property type="match status" value="1"/>
</dbReference>
<dbReference type="InterPro" id="IPR023213">
    <property type="entry name" value="CAT-like_dom_sf"/>
</dbReference>
<dbReference type="Pfam" id="PF00501">
    <property type="entry name" value="AMP-binding"/>
    <property type="match status" value="1"/>
</dbReference>
<dbReference type="Gene3D" id="3.30.70.3290">
    <property type="match status" value="2"/>
</dbReference>
<feature type="region of interest" description="C-terminal hotdog fold" evidence="9">
    <location>
        <begin position="1841"/>
        <end position="2015"/>
    </location>
</feature>
<dbReference type="SUPFAM" id="SSF55048">
    <property type="entry name" value="Probable ACP-binding domain of malonyl-CoA ACP transacylase"/>
    <property type="match status" value="1"/>
</dbReference>
<feature type="region of interest" description="Disordered" evidence="10">
    <location>
        <begin position="1813"/>
        <end position="1840"/>
    </location>
</feature>
<feature type="region of interest" description="Disordered" evidence="10">
    <location>
        <begin position="588"/>
        <end position="619"/>
    </location>
</feature>
<dbReference type="InterPro" id="IPR057326">
    <property type="entry name" value="KR_dom"/>
</dbReference>
<dbReference type="Proteomes" id="UP000707731">
    <property type="component" value="Unassembled WGS sequence"/>
</dbReference>
<dbReference type="InterPro" id="IPR049551">
    <property type="entry name" value="PKS_DH_C"/>
</dbReference>
<dbReference type="InterPro" id="IPR020841">
    <property type="entry name" value="PKS_Beta-ketoAc_synthase_dom"/>
</dbReference>
<keyword evidence="5" id="KW-0677">Repeat</keyword>
<dbReference type="InterPro" id="IPR001227">
    <property type="entry name" value="Ac_transferase_dom_sf"/>
</dbReference>
<keyword evidence="3" id="KW-0597">Phosphoprotein</keyword>
<dbReference type="Gene3D" id="1.10.1200.10">
    <property type="entry name" value="ACP-like"/>
    <property type="match status" value="2"/>
</dbReference>
<evidence type="ECO:0000256" key="9">
    <source>
        <dbReference type="PROSITE-ProRule" id="PRU01363"/>
    </source>
</evidence>
<dbReference type="InterPro" id="IPR049552">
    <property type="entry name" value="PKS_DH_N"/>
</dbReference>
<evidence type="ECO:0000256" key="8">
    <source>
        <dbReference type="ARBA" id="ARBA00023315"/>
    </source>
</evidence>
<dbReference type="InterPro" id="IPR016036">
    <property type="entry name" value="Malonyl_transacylase_ACP-bd"/>
</dbReference>
<proteinExistence type="predicted"/>
<evidence type="ECO:0000256" key="1">
    <source>
        <dbReference type="ARBA" id="ARBA00001957"/>
    </source>
</evidence>
<dbReference type="Gene3D" id="3.30.559.10">
    <property type="entry name" value="Chloramphenicol acetyltransferase-like domain"/>
    <property type="match status" value="1"/>
</dbReference>
<keyword evidence="6" id="KW-0276">Fatty acid metabolism</keyword>
<dbReference type="InterPro" id="IPR049900">
    <property type="entry name" value="PKS_mFAS_DH"/>
</dbReference>
<dbReference type="Gene3D" id="3.40.50.1110">
    <property type="entry name" value="SGNH hydrolase"/>
    <property type="match status" value="1"/>
</dbReference>
<comment type="caution">
    <text evidence="14">The sequence shown here is derived from an EMBL/GenBank/DDBJ whole genome shotgun (WGS) entry which is preliminary data.</text>
</comment>
<dbReference type="InterPro" id="IPR032821">
    <property type="entry name" value="PKS_assoc"/>
</dbReference>
<evidence type="ECO:0000259" key="12">
    <source>
        <dbReference type="PROSITE" id="PS52004"/>
    </source>
</evidence>
<dbReference type="InterPro" id="IPR018201">
    <property type="entry name" value="Ketoacyl_synth_AS"/>
</dbReference>
<dbReference type="SUPFAM" id="SSF53901">
    <property type="entry name" value="Thiolase-like"/>
    <property type="match status" value="1"/>
</dbReference>
<dbReference type="Pfam" id="PF02801">
    <property type="entry name" value="Ketoacyl-synt_C"/>
    <property type="match status" value="1"/>
</dbReference>